<sequence>MADETGLFNPKDKTSPAYYGPSQTALLLLDLHNFLVEKAIPNGGGQVAAQNAAKLRDWAKSKGILVIHALVDAKGTPFATCKDQAMLSHVQKILSDSGNGDEPAALTEGADEDEPTFLRTPGYVSALRSPGLPHFLMAKGITSLLICGISTSGCVLRTSMAATDLELVVTVIEDACADPEQEIHDLLVQKVMPNRGYVANVEDFVEGYEKAKA</sequence>
<evidence type="ECO:0000256" key="1">
    <source>
        <dbReference type="ARBA" id="ARBA00006336"/>
    </source>
</evidence>
<reference evidence="4 5" key="1">
    <citation type="journal article" date="2023" name="G3 (Bethesda)">
        <title>A chromosome-level genome assembly of Zasmidium syzygii isolated from banana leaves.</title>
        <authorList>
            <person name="van Westerhoven A.C."/>
            <person name="Mehrabi R."/>
            <person name="Talebi R."/>
            <person name="Steentjes M.B.F."/>
            <person name="Corcolon B."/>
            <person name="Chong P.A."/>
            <person name="Kema G.H.J."/>
            <person name="Seidl M.F."/>
        </authorList>
    </citation>
    <scope>NUCLEOTIDE SEQUENCE [LARGE SCALE GENOMIC DNA]</scope>
    <source>
        <strain evidence="4 5">P124</strain>
    </source>
</reference>
<proteinExistence type="inferred from homology"/>
<evidence type="ECO:0000256" key="2">
    <source>
        <dbReference type="ARBA" id="ARBA00022801"/>
    </source>
</evidence>
<dbReference type="InterPro" id="IPR036380">
    <property type="entry name" value="Isochorismatase-like_sf"/>
</dbReference>
<dbReference type="EMBL" id="JAXOVC010000013">
    <property type="protein sequence ID" value="KAK4494647.1"/>
    <property type="molecule type" value="Genomic_DNA"/>
</dbReference>
<dbReference type="Proteomes" id="UP001305779">
    <property type="component" value="Unassembled WGS sequence"/>
</dbReference>
<protein>
    <recommendedName>
        <fullName evidence="3">Isochorismatase-like domain-containing protein</fullName>
    </recommendedName>
</protein>
<evidence type="ECO:0000313" key="5">
    <source>
        <dbReference type="Proteomes" id="UP001305779"/>
    </source>
</evidence>
<name>A0ABR0DZP3_ZASCE</name>
<dbReference type="Gene3D" id="3.40.50.850">
    <property type="entry name" value="Isochorismatase-like"/>
    <property type="match status" value="1"/>
</dbReference>
<accession>A0ABR0DZP3</accession>
<keyword evidence="2" id="KW-0378">Hydrolase</keyword>
<comment type="similarity">
    <text evidence="1">Belongs to the isochorismatase family.</text>
</comment>
<organism evidence="4 5">
    <name type="scientific">Zasmidium cellare</name>
    <name type="common">Wine cellar mold</name>
    <name type="synonym">Racodium cellare</name>
    <dbReference type="NCBI Taxonomy" id="395010"/>
    <lineage>
        <taxon>Eukaryota</taxon>
        <taxon>Fungi</taxon>
        <taxon>Dikarya</taxon>
        <taxon>Ascomycota</taxon>
        <taxon>Pezizomycotina</taxon>
        <taxon>Dothideomycetes</taxon>
        <taxon>Dothideomycetidae</taxon>
        <taxon>Mycosphaerellales</taxon>
        <taxon>Mycosphaerellaceae</taxon>
        <taxon>Zasmidium</taxon>
    </lineage>
</organism>
<keyword evidence="5" id="KW-1185">Reference proteome</keyword>
<feature type="domain" description="Isochorismatase-like" evidence="3">
    <location>
        <begin position="24"/>
        <end position="202"/>
    </location>
</feature>
<dbReference type="Pfam" id="PF00857">
    <property type="entry name" value="Isochorismatase"/>
    <property type="match status" value="1"/>
</dbReference>
<gene>
    <name evidence="4" type="ORF">PRZ48_014003</name>
</gene>
<evidence type="ECO:0000313" key="4">
    <source>
        <dbReference type="EMBL" id="KAK4494647.1"/>
    </source>
</evidence>
<dbReference type="InterPro" id="IPR000868">
    <property type="entry name" value="Isochorismatase-like_dom"/>
</dbReference>
<dbReference type="PANTHER" id="PTHR43540:SF1">
    <property type="entry name" value="ISOCHORISMATASE HYDROLASE"/>
    <property type="match status" value="1"/>
</dbReference>
<dbReference type="PANTHER" id="PTHR43540">
    <property type="entry name" value="PEROXYUREIDOACRYLATE/UREIDOACRYLATE AMIDOHYDROLASE-RELATED"/>
    <property type="match status" value="1"/>
</dbReference>
<comment type="caution">
    <text evidence="4">The sequence shown here is derived from an EMBL/GenBank/DDBJ whole genome shotgun (WGS) entry which is preliminary data.</text>
</comment>
<dbReference type="SUPFAM" id="SSF52499">
    <property type="entry name" value="Isochorismatase-like hydrolases"/>
    <property type="match status" value="1"/>
</dbReference>
<dbReference type="InterPro" id="IPR050272">
    <property type="entry name" value="Isochorismatase-like_hydrls"/>
</dbReference>
<evidence type="ECO:0000259" key="3">
    <source>
        <dbReference type="Pfam" id="PF00857"/>
    </source>
</evidence>